<evidence type="ECO:0000313" key="10">
    <source>
        <dbReference type="EMBL" id="GMT06273.1"/>
    </source>
</evidence>
<dbReference type="Pfam" id="PF00057">
    <property type="entry name" value="Ldl_recept_a"/>
    <property type="match status" value="2"/>
</dbReference>
<feature type="non-terminal residue" evidence="10">
    <location>
        <position position="86"/>
    </location>
</feature>
<comment type="caution">
    <text evidence="10">The sequence shown here is derived from an EMBL/GenBank/DDBJ whole genome shotgun (WGS) entry which is preliminary data.</text>
</comment>
<dbReference type="EMBL" id="BTSX01000006">
    <property type="protein sequence ID" value="GMT06273.1"/>
    <property type="molecule type" value="Genomic_DNA"/>
</dbReference>
<dbReference type="InterPro" id="IPR023415">
    <property type="entry name" value="LDLR_class-A_CS"/>
</dbReference>
<feature type="disulfide bond" evidence="9">
    <location>
        <begin position="39"/>
        <end position="54"/>
    </location>
</feature>
<dbReference type="SUPFAM" id="SSF57424">
    <property type="entry name" value="LDL receptor-like module"/>
    <property type="match status" value="2"/>
</dbReference>
<dbReference type="GO" id="GO:0043235">
    <property type="term" value="C:receptor complex"/>
    <property type="evidence" value="ECO:0007669"/>
    <property type="project" value="TreeGrafter"/>
</dbReference>
<dbReference type="InterPro" id="IPR002172">
    <property type="entry name" value="LDrepeatLR_classA_rpt"/>
</dbReference>
<dbReference type="GO" id="GO:0005886">
    <property type="term" value="C:plasma membrane"/>
    <property type="evidence" value="ECO:0007669"/>
    <property type="project" value="TreeGrafter"/>
</dbReference>
<reference evidence="10" key="1">
    <citation type="submission" date="2023-10" db="EMBL/GenBank/DDBJ databases">
        <title>Genome assembly of Pristionchus species.</title>
        <authorList>
            <person name="Yoshida K."/>
            <person name="Sommer R.J."/>
        </authorList>
    </citation>
    <scope>NUCLEOTIDE SEQUENCE</scope>
    <source>
        <strain evidence="10">RS0144</strain>
    </source>
</reference>
<evidence type="ECO:0000256" key="8">
    <source>
        <dbReference type="ARBA" id="ARBA00023180"/>
    </source>
</evidence>
<dbReference type="Proteomes" id="UP001432027">
    <property type="component" value="Unassembled WGS sequence"/>
</dbReference>
<keyword evidence="2" id="KW-0812">Transmembrane</keyword>
<evidence type="ECO:0000256" key="1">
    <source>
        <dbReference type="ARBA" id="ARBA00004167"/>
    </source>
</evidence>
<evidence type="ECO:0000256" key="9">
    <source>
        <dbReference type="PROSITE-ProRule" id="PRU00124"/>
    </source>
</evidence>
<protein>
    <recommendedName>
        <fullName evidence="12">Lipoprotein receptor</fullName>
    </recommendedName>
</protein>
<keyword evidence="4" id="KW-1133">Transmembrane helix</keyword>
<gene>
    <name evidence="10" type="ORF">PENTCL1PPCAC_28447</name>
</gene>
<keyword evidence="7" id="KW-0675">Receptor</keyword>
<dbReference type="InterPro" id="IPR051221">
    <property type="entry name" value="LDLR-related"/>
</dbReference>
<keyword evidence="3" id="KW-0677">Repeat</keyword>
<proteinExistence type="predicted"/>
<dbReference type="PRINTS" id="PR00261">
    <property type="entry name" value="LDLRECEPTOR"/>
</dbReference>
<keyword evidence="8" id="KW-0325">Glycoprotein</keyword>
<feature type="disulfide bond" evidence="9">
    <location>
        <begin position="27"/>
        <end position="45"/>
    </location>
</feature>
<evidence type="ECO:0000256" key="3">
    <source>
        <dbReference type="ARBA" id="ARBA00022737"/>
    </source>
</evidence>
<keyword evidence="11" id="KW-1185">Reference proteome</keyword>
<evidence type="ECO:0000256" key="7">
    <source>
        <dbReference type="ARBA" id="ARBA00023170"/>
    </source>
</evidence>
<dbReference type="AlphaFoldDB" id="A0AAV5UHT4"/>
<comment type="subcellular location">
    <subcellularLocation>
        <location evidence="1">Membrane</location>
        <topology evidence="1">Single-pass membrane protein</topology>
    </subcellularLocation>
</comment>
<dbReference type="CDD" id="cd00112">
    <property type="entry name" value="LDLa"/>
    <property type="match status" value="1"/>
</dbReference>
<dbReference type="PROSITE" id="PS01209">
    <property type="entry name" value="LDLRA_1"/>
    <property type="match status" value="1"/>
</dbReference>
<keyword evidence="6 9" id="KW-1015">Disulfide bond</keyword>
<dbReference type="PROSITE" id="PS50068">
    <property type="entry name" value="LDLRA_2"/>
    <property type="match status" value="2"/>
</dbReference>
<comment type="caution">
    <text evidence="9">Lacks conserved residue(s) required for the propagation of feature annotation.</text>
</comment>
<accession>A0AAV5UHT4</accession>
<keyword evidence="5" id="KW-0472">Membrane</keyword>
<organism evidence="10 11">
    <name type="scientific">Pristionchus entomophagus</name>
    <dbReference type="NCBI Taxonomy" id="358040"/>
    <lineage>
        <taxon>Eukaryota</taxon>
        <taxon>Metazoa</taxon>
        <taxon>Ecdysozoa</taxon>
        <taxon>Nematoda</taxon>
        <taxon>Chromadorea</taxon>
        <taxon>Rhabditida</taxon>
        <taxon>Rhabditina</taxon>
        <taxon>Diplogasteromorpha</taxon>
        <taxon>Diplogasteroidea</taxon>
        <taxon>Neodiplogasteridae</taxon>
        <taxon>Pristionchus</taxon>
    </lineage>
</organism>
<dbReference type="InterPro" id="IPR036055">
    <property type="entry name" value="LDL_receptor-like_sf"/>
</dbReference>
<feature type="non-terminal residue" evidence="10">
    <location>
        <position position="1"/>
    </location>
</feature>
<evidence type="ECO:0000256" key="5">
    <source>
        <dbReference type="ARBA" id="ARBA00023136"/>
    </source>
</evidence>
<name>A0AAV5UHT4_9BILA</name>
<dbReference type="SMART" id="SM00192">
    <property type="entry name" value="LDLa"/>
    <property type="match status" value="1"/>
</dbReference>
<dbReference type="Gene3D" id="4.10.400.10">
    <property type="entry name" value="Low-density Lipoprotein Receptor"/>
    <property type="match status" value="2"/>
</dbReference>
<evidence type="ECO:0000313" key="11">
    <source>
        <dbReference type="Proteomes" id="UP001432027"/>
    </source>
</evidence>
<evidence type="ECO:0008006" key="12">
    <source>
        <dbReference type="Google" id="ProtNLM"/>
    </source>
</evidence>
<evidence type="ECO:0000256" key="6">
    <source>
        <dbReference type="ARBA" id="ARBA00023157"/>
    </source>
</evidence>
<evidence type="ECO:0000256" key="4">
    <source>
        <dbReference type="ARBA" id="ARBA00022989"/>
    </source>
</evidence>
<dbReference type="PANTHER" id="PTHR22722">
    <property type="entry name" value="LOW-DENSITY LIPOPROTEIN RECEPTOR-RELATED PROTEIN 2-RELATED"/>
    <property type="match status" value="1"/>
</dbReference>
<sequence>ETEACSGQVLACGRSCRKCNAALAFTCADSLCISKKKVCDGTWDCDGGEDERGCKETCTAPGAIFKCASGSKCIPLEARCDGVRDC</sequence>
<evidence type="ECO:0000256" key="2">
    <source>
        <dbReference type="ARBA" id="ARBA00022692"/>
    </source>
</evidence>